<gene>
    <name evidence="1" type="ORF">JAAARDRAFT_86452</name>
</gene>
<dbReference type="InParanoid" id="A0A067PQI8"/>
<sequence length="206" mass="23404">ELFFTDSGRVEGSDDYTTLVIYHGSAFTGHTFHRLLPLGAKDNVRLVILNRRDYAGSTKYTDEELADLNAGDKAFMERLALEVANFLVWFAETENVPSVTPDRKKGGFSVMGWSMGNATPLAVFGHPEVIPKETLAKLELHFRQLILYDPPHLVFGYHQPPEIYDPFTDPDFPTPEAAFNNFRYRVSTYYNHSDPYSLSGLDFSKR</sequence>
<dbReference type="Proteomes" id="UP000027265">
    <property type="component" value="Unassembled WGS sequence"/>
</dbReference>
<dbReference type="SUPFAM" id="SSF53474">
    <property type="entry name" value="alpha/beta-Hydrolases"/>
    <property type="match status" value="1"/>
</dbReference>
<proteinExistence type="predicted"/>
<dbReference type="AlphaFoldDB" id="A0A067PQI8"/>
<keyword evidence="2" id="KW-1185">Reference proteome</keyword>
<evidence type="ECO:0000313" key="2">
    <source>
        <dbReference type="Proteomes" id="UP000027265"/>
    </source>
</evidence>
<dbReference type="Gene3D" id="3.40.50.1820">
    <property type="entry name" value="alpha/beta hydrolase"/>
    <property type="match status" value="1"/>
</dbReference>
<protein>
    <recommendedName>
        <fullName evidence="3">AB hydrolase-1 domain-containing protein</fullName>
    </recommendedName>
</protein>
<dbReference type="InterPro" id="IPR029058">
    <property type="entry name" value="AB_hydrolase_fold"/>
</dbReference>
<dbReference type="HOGENOM" id="CLU_045014_1_0_1"/>
<feature type="non-terminal residue" evidence="1">
    <location>
        <position position="1"/>
    </location>
</feature>
<feature type="non-terminal residue" evidence="1">
    <location>
        <position position="206"/>
    </location>
</feature>
<name>A0A067PQI8_9AGAM</name>
<evidence type="ECO:0000313" key="1">
    <source>
        <dbReference type="EMBL" id="KDQ57019.1"/>
    </source>
</evidence>
<dbReference type="OrthoDB" id="5311491at2759"/>
<dbReference type="EMBL" id="KL197720">
    <property type="protein sequence ID" value="KDQ57019.1"/>
    <property type="molecule type" value="Genomic_DNA"/>
</dbReference>
<accession>A0A067PQI8</accession>
<evidence type="ECO:0008006" key="3">
    <source>
        <dbReference type="Google" id="ProtNLM"/>
    </source>
</evidence>
<organism evidence="1 2">
    <name type="scientific">Jaapia argillacea MUCL 33604</name>
    <dbReference type="NCBI Taxonomy" id="933084"/>
    <lineage>
        <taxon>Eukaryota</taxon>
        <taxon>Fungi</taxon>
        <taxon>Dikarya</taxon>
        <taxon>Basidiomycota</taxon>
        <taxon>Agaricomycotina</taxon>
        <taxon>Agaricomycetes</taxon>
        <taxon>Agaricomycetidae</taxon>
        <taxon>Jaapiales</taxon>
        <taxon>Jaapiaceae</taxon>
        <taxon>Jaapia</taxon>
    </lineage>
</organism>
<reference evidence="2" key="1">
    <citation type="journal article" date="2014" name="Proc. Natl. Acad. Sci. U.S.A.">
        <title>Extensive sampling of basidiomycete genomes demonstrates inadequacy of the white-rot/brown-rot paradigm for wood decay fungi.</title>
        <authorList>
            <person name="Riley R."/>
            <person name="Salamov A.A."/>
            <person name="Brown D.W."/>
            <person name="Nagy L.G."/>
            <person name="Floudas D."/>
            <person name="Held B.W."/>
            <person name="Levasseur A."/>
            <person name="Lombard V."/>
            <person name="Morin E."/>
            <person name="Otillar R."/>
            <person name="Lindquist E.A."/>
            <person name="Sun H."/>
            <person name="LaButti K.M."/>
            <person name="Schmutz J."/>
            <person name="Jabbour D."/>
            <person name="Luo H."/>
            <person name="Baker S.E."/>
            <person name="Pisabarro A.G."/>
            <person name="Walton J.D."/>
            <person name="Blanchette R.A."/>
            <person name="Henrissat B."/>
            <person name="Martin F."/>
            <person name="Cullen D."/>
            <person name="Hibbett D.S."/>
            <person name="Grigoriev I.V."/>
        </authorList>
    </citation>
    <scope>NUCLEOTIDE SEQUENCE [LARGE SCALE GENOMIC DNA]</scope>
    <source>
        <strain evidence="2">MUCL 33604</strain>
    </source>
</reference>